<dbReference type="InterPro" id="IPR006058">
    <property type="entry name" value="2Fe2S_fd_BS"/>
</dbReference>
<feature type="domain" description="2Fe-2S ferredoxin-type" evidence="7">
    <location>
        <begin position="3"/>
        <end position="79"/>
    </location>
</feature>
<dbReference type="SUPFAM" id="SSF54292">
    <property type="entry name" value="2Fe-2S ferredoxin-like"/>
    <property type="match status" value="1"/>
</dbReference>
<sequence length="193" mass="20244">MKQTFELTVNGERRQVDAEAESTLLHVLREGLGLKGSRFGCGLGLCGACVVLVDGRPAPSCDIPLWSAVGKAVTTVEGLADGDVLHPVQQAFLDEQAAQCGYCVSGILVSAAALLAEHPHPDESTVTAALDRHLCRCGAQRRIVRAVVRAGQAAEPADRSSHTEPADRREPGSPGPAKPPADRPTGERGAGRR</sequence>
<dbReference type="CDD" id="cd00207">
    <property type="entry name" value="fer2"/>
    <property type="match status" value="1"/>
</dbReference>
<name>A0ABW1K529_9ACTN</name>
<evidence type="ECO:0000313" key="8">
    <source>
        <dbReference type="EMBL" id="MFC6016347.1"/>
    </source>
</evidence>
<keyword evidence="2" id="KW-0479">Metal-binding</keyword>
<reference evidence="9" key="1">
    <citation type="journal article" date="2019" name="Int. J. Syst. Evol. Microbiol.">
        <title>The Global Catalogue of Microorganisms (GCM) 10K type strain sequencing project: providing services to taxonomists for standard genome sequencing and annotation.</title>
        <authorList>
            <consortium name="The Broad Institute Genomics Platform"/>
            <consortium name="The Broad Institute Genome Sequencing Center for Infectious Disease"/>
            <person name="Wu L."/>
            <person name="Ma J."/>
        </authorList>
    </citation>
    <scope>NUCLEOTIDE SEQUENCE [LARGE SCALE GENOMIC DNA]</scope>
    <source>
        <strain evidence="9">ZS-35-S2</strain>
    </source>
</reference>
<keyword evidence="5" id="KW-0411">Iron-sulfur</keyword>
<dbReference type="RefSeq" id="WP_377419623.1">
    <property type="nucleotide sequence ID" value="NZ_JBHSPR010000007.1"/>
</dbReference>
<dbReference type="InterPro" id="IPR036884">
    <property type="entry name" value="2Fe-2S-bd_dom_sf"/>
</dbReference>
<dbReference type="InterPro" id="IPR001041">
    <property type="entry name" value="2Fe-2S_ferredoxin-type"/>
</dbReference>
<dbReference type="Pfam" id="PF00111">
    <property type="entry name" value="Fer2"/>
    <property type="match status" value="1"/>
</dbReference>
<evidence type="ECO:0000259" key="7">
    <source>
        <dbReference type="PROSITE" id="PS51085"/>
    </source>
</evidence>
<feature type="compositionally biased region" description="Basic and acidic residues" evidence="6">
    <location>
        <begin position="156"/>
        <end position="171"/>
    </location>
</feature>
<dbReference type="SUPFAM" id="SSF47741">
    <property type="entry name" value="CO dehydrogenase ISP C-domain like"/>
    <property type="match status" value="1"/>
</dbReference>
<evidence type="ECO:0000313" key="9">
    <source>
        <dbReference type="Proteomes" id="UP001596203"/>
    </source>
</evidence>
<dbReference type="PANTHER" id="PTHR44379">
    <property type="entry name" value="OXIDOREDUCTASE WITH IRON-SULFUR SUBUNIT"/>
    <property type="match status" value="1"/>
</dbReference>
<protein>
    <submittedName>
        <fullName evidence="8">(2Fe-2S)-binding protein</fullName>
    </submittedName>
</protein>
<feature type="compositionally biased region" description="Basic and acidic residues" evidence="6">
    <location>
        <begin position="180"/>
        <end position="193"/>
    </location>
</feature>
<dbReference type="InterPro" id="IPR051452">
    <property type="entry name" value="Diverse_Oxidoreductases"/>
</dbReference>
<evidence type="ECO:0000256" key="5">
    <source>
        <dbReference type="ARBA" id="ARBA00023014"/>
    </source>
</evidence>
<organism evidence="8 9">
    <name type="scientific">Plantactinospora solaniradicis</name>
    <dbReference type="NCBI Taxonomy" id="1723736"/>
    <lineage>
        <taxon>Bacteria</taxon>
        <taxon>Bacillati</taxon>
        <taxon>Actinomycetota</taxon>
        <taxon>Actinomycetes</taxon>
        <taxon>Micromonosporales</taxon>
        <taxon>Micromonosporaceae</taxon>
        <taxon>Plantactinospora</taxon>
    </lineage>
</organism>
<dbReference type="Proteomes" id="UP001596203">
    <property type="component" value="Unassembled WGS sequence"/>
</dbReference>
<dbReference type="InterPro" id="IPR012675">
    <property type="entry name" value="Beta-grasp_dom_sf"/>
</dbReference>
<dbReference type="Gene3D" id="1.10.150.120">
    <property type="entry name" value="[2Fe-2S]-binding domain"/>
    <property type="match status" value="1"/>
</dbReference>
<dbReference type="InterPro" id="IPR036010">
    <property type="entry name" value="2Fe-2S_ferredoxin-like_sf"/>
</dbReference>
<evidence type="ECO:0000256" key="6">
    <source>
        <dbReference type="SAM" id="MobiDB-lite"/>
    </source>
</evidence>
<dbReference type="PANTHER" id="PTHR44379:SF6">
    <property type="entry name" value="BLR6046 PROTEIN"/>
    <property type="match status" value="1"/>
</dbReference>
<keyword evidence="4" id="KW-0408">Iron</keyword>
<dbReference type="Gene3D" id="3.10.20.30">
    <property type="match status" value="1"/>
</dbReference>
<accession>A0ABW1K529</accession>
<evidence type="ECO:0000256" key="2">
    <source>
        <dbReference type="ARBA" id="ARBA00022723"/>
    </source>
</evidence>
<evidence type="ECO:0000256" key="1">
    <source>
        <dbReference type="ARBA" id="ARBA00022714"/>
    </source>
</evidence>
<dbReference type="Pfam" id="PF01799">
    <property type="entry name" value="Fer2_2"/>
    <property type="match status" value="1"/>
</dbReference>
<keyword evidence="3" id="KW-0560">Oxidoreductase</keyword>
<keyword evidence="9" id="KW-1185">Reference proteome</keyword>
<dbReference type="EMBL" id="JBHSPR010000007">
    <property type="protein sequence ID" value="MFC6016347.1"/>
    <property type="molecule type" value="Genomic_DNA"/>
</dbReference>
<dbReference type="PROSITE" id="PS00197">
    <property type="entry name" value="2FE2S_FER_1"/>
    <property type="match status" value="1"/>
</dbReference>
<feature type="region of interest" description="Disordered" evidence="6">
    <location>
        <begin position="150"/>
        <end position="193"/>
    </location>
</feature>
<comment type="caution">
    <text evidence="8">The sequence shown here is derived from an EMBL/GenBank/DDBJ whole genome shotgun (WGS) entry which is preliminary data.</text>
</comment>
<dbReference type="PROSITE" id="PS51085">
    <property type="entry name" value="2FE2S_FER_2"/>
    <property type="match status" value="1"/>
</dbReference>
<evidence type="ECO:0000256" key="4">
    <source>
        <dbReference type="ARBA" id="ARBA00023004"/>
    </source>
</evidence>
<evidence type="ECO:0000256" key="3">
    <source>
        <dbReference type="ARBA" id="ARBA00023002"/>
    </source>
</evidence>
<gene>
    <name evidence="8" type="ORF">ACFP2T_09065</name>
</gene>
<dbReference type="InterPro" id="IPR002888">
    <property type="entry name" value="2Fe-2S-bd"/>
</dbReference>
<proteinExistence type="predicted"/>
<keyword evidence="1" id="KW-0001">2Fe-2S</keyword>